<gene>
    <name evidence="3" type="ORF">LDAN0322_LOCUS1111</name>
</gene>
<feature type="compositionally biased region" description="Basic and acidic residues" evidence="1">
    <location>
        <begin position="35"/>
        <end position="45"/>
    </location>
</feature>
<evidence type="ECO:0008006" key="4">
    <source>
        <dbReference type="Google" id="ProtNLM"/>
    </source>
</evidence>
<evidence type="ECO:0000313" key="3">
    <source>
        <dbReference type="EMBL" id="CAD8574966.1"/>
    </source>
</evidence>
<protein>
    <recommendedName>
        <fullName evidence="4">Delta carbonic anhydrase</fullName>
    </recommendedName>
</protein>
<reference evidence="3" key="1">
    <citation type="submission" date="2021-01" db="EMBL/GenBank/DDBJ databases">
        <authorList>
            <person name="Corre E."/>
            <person name="Pelletier E."/>
            <person name="Niang G."/>
            <person name="Scheremetjew M."/>
            <person name="Finn R."/>
            <person name="Kale V."/>
            <person name="Holt S."/>
            <person name="Cochrane G."/>
            <person name="Meng A."/>
            <person name="Brown T."/>
            <person name="Cohen L."/>
        </authorList>
    </citation>
    <scope>NUCLEOTIDE SEQUENCE</scope>
    <source>
        <strain evidence="3">B651</strain>
    </source>
</reference>
<dbReference type="AlphaFoldDB" id="A0A7S0KBZ5"/>
<proteinExistence type="predicted"/>
<organism evidence="3">
    <name type="scientific">Leptocylindrus aporus</name>
    <dbReference type="NCBI Taxonomy" id="1398097"/>
    <lineage>
        <taxon>Eukaryota</taxon>
        <taxon>Sar</taxon>
        <taxon>Stramenopiles</taxon>
        <taxon>Ochrophyta</taxon>
        <taxon>Bacillariophyta</taxon>
        <taxon>Coscinodiscophyceae</taxon>
        <taxon>Chaetocerotophycidae</taxon>
        <taxon>Leptocylindrales</taxon>
        <taxon>Leptocylindraceae</taxon>
        <taxon>Leptocylindrus</taxon>
    </lineage>
</organism>
<dbReference type="EMBL" id="HBEU01001669">
    <property type="protein sequence ID" value="CAD8574966.1"/>
    <property type="molecule type" value="Transcribed_RNA"/>
</dbReference>
<sequence length="377" mass="41830">MKFATAILLLTASNSVVAETNSSIRKRDLEAKINAKMEARAEGKSGKASKTSKSSKASKSSSSSSDDTCAATTKPVAGANPCAGTKIEIPNEDCFVDGEIVVNVQSGTDVTYGYAGNLETDGVEPFTDPYFMSTMCPVNVHWHLGAEHRSEGQYDEDGVGPDERRLAEGARLGLRCHHYDAEDPKFTEEYDWKYCVDMHVGETYEVHWPHSAAGDCGTVNQFQTPFYDGVFCNAERLDLTKLPEQVGVQGQVFTIVNDEDYYWPDMMRGMIVDADLEMGVEITKYTGSTTGTSRDNEVCSGYTPITWQVDRTCHMVSASSFDKMCADMLSQRDDMSDDLYAHGARELVISDLAADNHVWDRKTEEKTDKRVFRMVYD</sequence>
<feature type="signal peptide" evidence="2">
    <location>
        <begin position="1"/>
        <end position="18"/>
    </location>
</feature>
<dbReference type="InterPro" id="IPR018883">
    <property type="entry name" value="Delta_CA"/>
</dbReference>
<accession>A0A7S0KBZ5</accession>
<feature type="region of interest" description="Disordered" evidence="1">
    <location>
        <begin position="35"/>
        <end position="75"/>
    </location>
</feature>
<feature type="chain" id="PRO_5031179667" description="Delta carbonic anhydrase" evidence="2">
    <location>
        <begin position="19"/>
        <end position="377"/>
    </location>
</feature>
<evidence type="ECO:0000256" key="1">
    <source>
        <dbReference type="SAM" id="MobiDB-lite"/>
    </source>
</evidence>
<dbReference type="Pfam" id="PF10563">
    <property type="entry name" value="CA_like"/>
    <property type="match status" value="1"/>
</dbReference>
<name>A0A7S0KBZ5_9STRA</name>
<keyword evidence="2" id="KW-0732">Signal</keyword>
<evidence type="ECO:0000256" key="2">
    <source>
        <dbReference type="SAM" id="SignalP"/>
    </source>
</evidence>
<feature type="compositionally biased region" description="Low complexity" evidence="1">
    <location>
        <begin position="46"/>
        <end position="74"/>
    </location>
</feature>